<accession>A0A822ZPS9</accession>
<evidence type="ECO:0000313" key="1">
    <source>
        <dbReference type="EMBL" id="DAD43798.1"/>
    </source>
</evidence>
<protein>
    <submittedName>
        <fullName evidence="1">Uncharacterized protein</fullName>
    </submittedName>
</protein>
<reference evidence="1 2" key="1">
    <citation type="journal article" date="2020" name="Mol. Biol. Evol.">
        <title>Distinct Expression and Methylation Patterns for Genes with Different Fates following a Single Whole-Genome Duplication in Flowering Plants.</title>
        <authorList>
            <person name="Shi T."/>
            <person name="Rahmani R.S."/>
            <person name="Gugger P.F."/>
            <person name="Wang M."/>
            <person name="Li H."/>
            <person name="Zhang Y."/>
            <person name="Li Z."/>
            <person name="Wang Q."/>
            <person name="Van de Peer Y."/>
            <person name="Marchal K."/>
            <person name="Chen J."/>
        </authorList>
    </citation>
    <scope>NUCLEOTIDE SEQUENCE [LARGE SCALE GENOMIC DNA]</scope>
    <source>
        <tissue evidence="1">Leaf</tissue>
    </source>
</reference>
<dbReference type="EMBL" id="DUZY01000006">
    <property type="protein sequence ID" value="DAD43798.1"/>
    <property type="molecule type" value="Genomic_DNA"/>
</dbReference>
<proteinExistence type="predicted"/>
<name>A0A822ZPS9_NELNU</name>
<organism evidence="1 2">
    <name type="scientific">Nelumbo nucifera</name>
    <name type="common">Sacred lotus</name>
    <dbReference type="NCBI Taxonomy" id="4432"/>
    <lineage>
        <taxon>Eukaryota</taxon>
        <taxon>Viridiplantae</taxon>
        <taxon>Streptophyta</taxon>
        <taxon>Embryophyta</taxon>
        <taxon>Tracheophyta</taxon>
        <taxon>Spermatophyta</taxon>
        <taxon>Magnoliopsida</taxon>
        <taxon>Proteales</taxon>
        <taxon>Nelumbonaceae</taxon>
        <taxon>Nelumbo</taxon>
    </lineage>
</organism>
<gene>
    <name evidence="1" type="ORF">HUJ06_002028</name>
</gene>
<comment type="caution">
    <text evidence="1">The sequence shown here is derived from an EMBL/GenBank/DDBJ whole genome shotgun (WGS) entry which is preliminary data.</text>
</comment>
<evidence type="ECO:0000313" key="2">
    <source>
        <dbReference type="Proteomes" id="UP000607653"/>
    </source>
</evidence>
<dbReference type="AlphaFoldDB" id="A0A822ZPS9"/>
<keyword evidence="2" id="KW-1185">Reference proteome</keyword>
<sequence length="42" mass="4615">MWGKPLPPSLPLSPAFAVLFRATTLSTVISQLGLEFRELLLC</sequence>
<dbReference type="Proteomes" id="UP000607653">
    <property type="component" value="Unassembled WGS sequence"/>
</dbReference>